<gene>
    <name evidence="11" type="ORF">D9756_008068</name>
</gene>
<dbReference type="InterPro" id="IPR040191">
    <property type="entry name" value="UTP10"/>
</dbReference>
<keyword evidence="12" id="KW-1185">Reference proteome</keyword>
<dbReference type="GO" id="GO:0045943">
    <property type="term" value="P:positive regulation of transcription by RNA polymerase I"/>
    <property type="evidence" value="ECO:0007669"/>
    <property type="project" value="TreeGrafter"/>
</dbReference>
<evidence type="ECO:0000259" key="10">
    <source>
        <dbReference type="SMART" id="SM01036"/>
    </source>
</evidence>
<proteinExistence type="inferred from homology"/>
<dbReference type="InterPro" id="IPR022125">
    <property type="entry name" value="U3snoRNP10_N"/>
</dbReference>
<dbReference type="GO" id="GO:0030515">
    <property type="term" value="F:snoRNA binding"/>
    <property type="evidence" value="ECO:0007669"/>
    <property type="project" value="TreeGrafter"/>
</dbReference>
<evidence type="ECO:0000256" key="1">
    <source>
        <dbReference type="ARBA" id="ARBA00004604"/>
    </source>
</evidence>
<evidence type="ECO:0000256" key="7">
    <source>
        <dbReference type="ARBA" id="ARBA00023274"/>
    </source>
</evidence>
<dbReference type="PANTHER" id="PTHR13457:SF1">
    <property type="entry name" value="HEAT REPEAT-CONTAINING PROTEIN 1"/>
    <property type="match status" value="1"/>
</dbReference>
<comment type="similarity">
    <text evidence="2 8">Belongs to the HEATR1/UTP10 family.</text>
</comment>
<dbReference type="SMART" id="SM01036">
    <property type="entry name" value="BP28CT"/>
    <property type="match status" value="1"/>
</dbReference>
<accession>A0A8H5FXH6</accession>
<keyword evidence="5 8" id="KW-0698">rRNA processing</keyword>
<comment type="caution">
    <text evidence="11">The sequence shown here is derived from an EMBL/GenBank/DDBJ whole genome shotgun (WGS) entry which is preliminary data.</text>
</comment>
<dbReference type="GO" id="GO:0030686">
    <property type="term" value="C:90S preribosome"/>
    <property type="evidence" value="ECO:0007669"/>
    <property type="project" value="TreeGrafter"/>
</dbReference>
<dbReference type="Proteomes" id="UP000559027">
    <property type="component" value="Unassembled WGS sequence"/>
</dbReference>
<organism evidence="11 12">
    <name type="scientific">Leucocoprinus leucothites</name>
    <dbReference type="NCBI Taxonomy" id="201217"/>
    <lineage>
        <taxon>Eukaryota</taxon>
        <taxon>Fungi</taxon>
        <taxon>Dikarya</taxon>
        <taxon>Basidiomycota</taxon>
        <taxon>Agaricomycotina</taxon>
        <taxon>Agaricomycetes</taxon>
        <taxon>Agaricomycetidae</taxon>
        <taxon>Agaricales</taxon>
        <taxon>Agaricineae</taxon>
        <taxon>Agaricaceae</taxon>
        <taxon>Leucocoprinus</taxon>
    </lineage>
</organism>
<protein>
    <recommendedName>
        <fullName evidence="3 8">U3 small nucleolar RNA-associated protein 10</fullName>
    </recommendedName>
</protein>
<evidence type="ECO:0000313" key="11">
    <source>
        <dbReference type="EMBL" id="KAF5353395.1"/>
    </source>
</evidence>
<dbReference type="GO" id="GO:0032040">
    <property type="term" value="C:small-subunit processome"/>
    <property type="evidence" value="ECO:0007669"/>
    <property type="project" value="TreeGrafter"/>
</dbReference>
<dbReference type="Pfam" id="PF12397">
    <property type="entry name" value="U3snoRNP10"/>
    <property type="match status" value="1"/>
</dbReference>
<dbReference type="InterPro" id="IPR056473">
    <property type="entry name" value="HEAT_Utp10/HEAT1"/>
</dbReference>
<dbReference type="EMBL" id="JAACJO010000010">
    <property type="protein sequence ID" value="KAF5353395.1"/>
    <property type="molecule type" value="Genomic_DNA"/>
</dbReference>
<dbReference type="InterPro" id="IPR012954">
    <property type="entry name" value="BP28_C_dom"/>
</dbReference>
<dbReference type="GO" id="GO:0034455">
    <property type="term" value="C:t-UTP complex"/>
    <property type="evidence" value="ECO:0007669"/>
    <property type="project" value="TreeGrafter"/>
</dbReference>
<comment type="subcellular location">
    <subcellularLocation>
        <location evidence="1 8">Nucleus</location>
        <location evidence="1 8">Nucleolus</location>
    </subcellularLocation>
</comment>
<dbReference type="Pfam" id="PF08146">
    <property type="entry name" value="BP28CT"/>
    <property type="match status" value="1"/>
</dbReference>
<evidence type="ECO:0000256" key="4">
    <source>
        <dbReference type="ARBA" id="ARBA00022517"/>
    </source>
</evidence>
<evidence type="ECO:0000256" key="5">
    <source>
        <dbReference type="ARBA" id="ARBA00022552"/>
    </source>
</evidence>
<keyword evidence="4 8" id="KW-0690">Ribosome biogenesis</keyword>
<comment type="function">
    <text evidence="8">Involved in nucleolar processing of pre-18S ribosomal RNA.</text>
</comment>
<evidence type="ECO:0000256" key="9">
    <source>
        <dbReference type="SAM" id="MobiDB-lite"/>
    </source>
</evidence>
<evidence type="ECO:0000313" key="12">
    <source>
        <dbReference type="Proteomes" id="UP000559027"/>
    </source>
</evidence>
<dbReference type="GO" id="GO:0000462">
    <property type="term" value="P:maturation of SSU-rRNA from tricistronic rRNA transcript (SSU-rRNA, 5.8S rRNA, LSU-rRNA)"/>
    <property type="evidence" value="ECO:0007669"/>
    <property type="project" value="TreeGrafter"/>
</dbReference>
<keyword evidence="7 8" id="KW-0687">Ribonucleoprotein</keyword>
<sequence length="2025" mass="223148">MSSLAAQLAQSASLNVALLADRSKRKPTESYLFTGREADQHDLDSIYALGTNAFLKLCSVDHRLKRFEHELFSDRARALDRTLLGREEDERLNGLISQFFGLLGPWLLEAPAARVIEWFVRRFRVNEFNVENLLALFLPYHDTAQFAKLVTILHIKPSSTWSFLLPFKSAAQNVPRVSLVTEMLRNTDVARFITSLLPSALKENRSHRVLLAFNAATLHEFISRSKILDEGTTAYLLPALLDPLEKKHEALRDATLGSFILLSALSHKCELSASALKVIVGSMASCASVVDTKQFISAAIAVCEPQFELETLTGSTVKAILKLPDIQEVLKTTVNWVGSEKLLRPLVTSLVSRLPNENASSLLELVITTPMIPSSVIDRAASLLVEETLSGEDAEKTAITRSLLSIVQQRYPDAFQRATKAEQDHDEQLKQAIDQLVLSLSIVSTTGSSSKDKADMVVASTSADTNVRLIAVKELLSSLLSDSLSPADKEPITSALISRIQDTDQRVLEALYEKSDLVAPLFATEAGTYIESLAIALASKPKRSLLRLHLTFVLGRLYPKLESKLKKRVVSEILFPFLLFSKPRQHTAETAWDLVAETMAKETGREFEMLKGCVDVVKTERERANEDSVEKMTLINAALSTKIAQNILTSNKLFELLPIQLSYIGSGDPYTRALGYLIAKVLLSKLSGQHQIDVARKMLDVMKLEEIGGIDDLPAEFDHFLETLKEVPEKHVVLKPTRQTTLSWLQVSLLASICAIPIPDGLTINWLSDKAEGSTVDTRGPYYVALMRAVYRLANCSSSLPVLTSCLLHIFFLNLKSDSLVFLSGIWTSDSSAPDGDNSTLQEIALRHAAAFLEAHVLEDDGADFQTIVPSLLVALQSPASGVRKAAVECLNRIRLISERKLKSVYKFDIVYGDVKDTLQYLEQTDLKRYLGYLVNHQQHFIHDPTYLRVAHAEHLTSTQGDRKKDVQHKNSVLYYLLSHVNALDLDSLKVKLLESLSLVSSDVKALSLLPSIEALQSHRDNVTLATLLVSSIDASSIPHLNDAEAGLWEVYIQVLKTYLQPSSETAPRELLIRLLEVEVFSNLAYERQIAICEAVIELIARDADTQTYGKKLLTNVLKDVSLIVELLSAHGPVPQGSSPRAAKRAKTTESTHSDDTLSELSLLAEILGSRPLPGSLDLVSALLETLSKLIQCSPTSQADVNYVEQMLMSAIDNAASNIPESPNVTPSVIRLDVLVEVIRVVGNPQTFHQALLLIASLARLAPESVLHNVMPVFTFMGSNVFHRDDTYSFRVVQRTIDGIVPVMASSLKNANSNSLDLYIASGDFLRVFTDAANHIPRHRRNNFFVHLVDVLGVEHFVAPICMLLAEKSTNRIVKQSQEEVSSALSLPVALLQHVSPSTRVSALVEFLEESQRLVTCALDPSNHPPALLDHITDGESTTSTNTFLKRSQALVALIGQGILSETLIHLDKPGKELLGSLVSGLMVLASTANTNTVVKFGTLATAAQKALSKVLTAMPALDFVHAVLFMLSSENLDVHVGALELVSERIPRITDHVRRETTATVSTIVETTVKLLAQDNVRLRANCLKALRAIASTLVPNEEGPLTATLPAILSTLKVPDLVLPALDAITPLSTKLGPRIIPFFKDIVAASVVILKDADDILLEKATGVLHGLLTSIPAFWGSDALTQMVNLYMDHCKANSGHPRAAMSSLMKSIAKKVPTKTLLPNLIEIWPIAVPSQNLDPLTAYFEFLARTLRHASRASVLEQTRSLSSIFLQALDIVKVPDLARSEAEAQVISAFREFVVKLNDSAFRPVFRRLYDWAFVHEADDSRKITFFHTFCGLLDFFKALMVPYTSFLLQTFDAHLKALAGHSDEASALWISLISTLTKTLSYDDGVFWRDDKLRQIVTPLIQQVPRCTLMPAETEAKLLLQQCLDALVEVASDDALLKSINLDLLMHTRSENSRVRQFALVCSESLWRAHGGKLLGFVAETATFIAECGEDENDIVVKESFRLKEAVESVAGRIDGL</sequence>
<feature type="domain" description="BP28 C-terminal" evidence="10">
    <location>
        <begin position="1758"/>
        <end position="1895"/>
    </location>
</feature>
<evidence type="ECO:0000256" key="6">
    <source>
        <dbReference type="ARBA" id="ARBA00023242"/>
    </source>
</evidence>
<dbReference type="SUPFAM" id="SSF48371">
    <property type="entry name" value="ARM repeat"/>
    <property type="match status" value="2"/>
</dbReference>
<dbReference type="InterPro" id="IPR016024">
    <property type="entry name" value="ARM-type_fold"/>
</dbReference>
<reference evidence="11 12" key="1">
    <citation type="journal article" date="2020" name="ISME J.">
        <title>Uncovering the hidden diversity of litter-decomposition mechanisms in mushroom-forming fungi.</title>
        <authorList>
            <person name="Floudas D."/>
            <person name="Bentzer J."/>
            <person name="Ahren D."/>
            <person name="Johansson T."/>
            <person name="Persson P."/>
            <person name="Tunlid A."/>
        </authorList>
    </citation>
    <scope>NUCLEOTIDE SEQUENCE [LARGE SCALE GENOMIC DNA]</scope>
    <source>
        <strain evidence="11 12">CBS 146.42</strain>
    </source>
</reference>
<comment type="subunit">
    <text evidence="8">Component of the ribosomal small subunit (SSU) processome.</text>
</comment>
<evidence type="ECO:0000256" key="8">
    <source>
        <dbReference type="RuleBase" id="RU367065"/>
    </source>
</evidence>
<dbReference type="Pfam" id="PF23243">
    <property type="entry name" value="HEAT_HEATR1"/>
    <property type="match status" value="1"/>
</dbReference>
<evidence type="ECO:0000256" key="2">
    <source>
        <dbReference type="ARBA" id="ARBA00010559"/>
    </source>
</evidence>
<dbReference type="PANTHER" id="PTHR13457">
    <property type="entry name" value="BAP28"/>
    <property type="match status" value="1"/>
</dbReference>
<dbReference type="OrthoDB" id="31183at2759"/>
<dbReference type="Gene3D" id="1.25.10.10">
    <property type="entry name" value="Leucine-rich Repeat Variant"/>
    <property type="match status" value="3"/>
</dbReference>
<dbReference type="InterPro" id="IPR011989">
    <property type="entry name" value="ARM-like"/>
</dbReference>
<keyword evidence="6 8" id="KW-0539">Nucleus</keyword>
<feature type="region of interest" description="Disordered" evidence="9">
    <location>
        <begin position="1134"/>
        <end position="1154"/>
    </location>
</feature>
<name>A0A8H5FXH6_9AGAR</name>
<evidence type="ECO:0000256" key="3">
    <source>
        <dbReference type="ARBA" id="ARBA00015399"/>
    </source>
</evidence>